<sequence length="382" mass="41610">MGNADTDLSFYDSLPRYSDFADMSVAGNYSPLPDDWWIGTSDVIGSTEAVRNGNYKTVNMVGAAVISAQINTHSGVSFPYIFGGDGASFAVPASWKDRASHALAAVKLWAHEEFEMDLRVGMVPMSEIRSAGFNVKVARFQASEGVDYAMFFGGGLNWAEMQMKAGKHAVPEAPQGATPDLTGLSCRWSHMPSKNGVILSMIVMPQNDVPWTQFTEFVSRVLDRISLLEANGHPFGKEVPGVSWPPIGATLEAHAQRGQGSFGRARRKALFQSFLAWALIKTGLKVGGFDARRYRRMVGENADFRKFEDGLKMTLDCDSATEADLRSLLEQGAKDGIIQFGLHTQSEAMLTCIVPSIMEDNHVHFVDGASGGYTAASQFLKT</sequence>
<name>A0A1X7BYW2_9RHOB</name>
<keyword evidence="2" id="KW-1185">Reference proteome</keyword>
<dbReference type="OrthoDB" id="5342145at2"/>
<gene>
    <name evidence="1" type="ORF">ROA7745_04585</name>
</gene>
<dbReference type="RefSeq" id="WP_085802602.1">
    <property type="nucleotide sequence ID" value="NZ_FWXB01000040.1"/>
</dbReference>
<dbReference type="Pfam" id="PF11294">
    <property type="entry name" value="DUF3095"/>
    <property type="match status" value="1"/>
</dbReference>
<dbReference type="AlphaFoldDB" id="A0A1X7BYW2"/>
<dbReference type="Proteomes" id="UP000193224">
    <property type="component" value="Unassembled WGS sequence"/>
</dbReference>
<protein>
    <recommendedName>
        <fullName evidence="3">Adenylate cyclase</fullName>
    </recommendedName>
</protein>
<dbReference type="InterPro" id="IPR021445">
    <property type="entry name" value="DUF3095"/>
</dbReference>
<evidence type="ECO:0000313" key="2">
    <source>
        <dbReference type="Proteomes" id="UP000193224"/>
    </source>
</evidence>
<organism evidence="1 2">
    <name type="scientific">Roseovarius aestuarii</name>
    <dbReference type="NCBI Taxonomy" id="475083"/>
    <lineage>
        <taxon>Bacteria</taxon>
        <taxon>Pseudomonadati</taxon>
        <taxon>Pseudomonadota</taxon>
        <taxon>Alphaproteobacteria</taxon>
        <taxon>Rhodobacterales</taxon>
        <taxon>Roseobacteraceae</taxon>
        <taxon>Roseovarius</taxon>
    </lineage>
</organism>
<evidence type="ECO:0008006" key="3">
    <source>
        <dbReference type="Google" id="ProtNLM"/>
    </source>
</evidence>
<reference evidence="1 2" key="1">
    <citation type="submission" date="2017-03" db="EMBL/GenBank/DDBJ databases">
        <authorList>
            <person name="Afonso C.L."/>
            <person name="Miller P.J."/>
            <person name="Scott M.A."/>
            <person name="Spackman E."/>
            <person name="Goraichik I."/>
            <person name="Dimitrov K.M."/>
            <person name="Suarez D.L."/>
            <person name="Swayne D.E."/>
        </authorList>
    </citation>
    <scope>NUCLEOTIDE SEQUENCE [LARGE SCALE GENOMIC DNA]</scope>
    <source>
        <strain evidence="1 2">CECT 7745</strain>
    </source>
</reference>
<accession>A0A1X7BYW2</accession>
<dbReference type="EMBL" id="FWXB01000040">
    <property type="protein sequence ID" value="SMC14715.1"/>
    <property type="molecule type" value="Genomic_DNA"/>
</dbReference>
<evidence type="ECO:0000313" key="1">
    <source>
        <dbReference type="EMBL" id="SMC14715.1"/>
    </source>
</evidence>
<proteinExistence type="predicted"/>